<evidence type="ECO:0000313" key="4">
    <source>
        <dbReference type="Proteomes" id="UP000827986"/>
    </source>
</evidence>
<gene>
    <name evidence="3" type="ORF">KIL84_021186</name>
</gene>
<dbReference type="Pfam" id="PF21047">
    <property type="entry name" value="HEAT_Maestro"/>
    <property type="match status" value="1"/>
</dbReference>
<dbReference type="Proteomes" id="UP000827986">
    <property type="component" value="Unassembled WGS sequence"/>
</dbReference>
<dbReference type="AlphaFoldDB" id="A0A9D3XAH8"/>
<protein>
    <submittedName>
        <fullName evidence="3">Uncharacterized protein</fullName>
    </submittedName>
</protein>
<feature type="domain" description="MROH2B-like HEAT-repeats" evidence="2">
    <location>
        <begin position="141"/>
        <end position="203"/>
    </location>
</feature>
<name>A0A9D3XAH8_9SAUR</name>
<keyword evidence="4" id="KW-1185">Reference proteome</keyword>
<dbReference type="InterPro" id="IPR048465">
    <property type="entry name" value="Maestro-like_HEAT"/>
</dbReference>
<sequence>MEAPERQGIISILALSAESHLDLTLNALQEFGAAMSKVTIPGFISRLKDYHHGRRGQTRSTLMLTYSSVAVHAPKEQLLSRVEADITRNILLHYRASCQDMNLKLTLIQNVMEISCAILETRDSQEFEFSYKLELLGYMLLKPSLTLEENRELLGQCFKSLFPLPPLEKMKEEDGTAKDALHIQSLYVRSLEALGKLVETLLEEEPTADWFQEMFDTQETFHQFGSLIGAIAPYSCDSLATSRQWVVDCIGCLLCIQGQPMNLGSAEEELRCLRDELTAAPDPEALFQASSKMARVVSEYFPPEQATAFIEATVESMLSASPTCATAAGLWMKVILKECGDAMLDKAKENAELLENLYSTTIASFSSSWEGIRAGAANLAGER</sequence>
<feature type="domain" description="Maestro-like HEAT-repeats" evidence="1">
    <location>
        <begin position="215"/>
        <end position="349"/>
    </location>
</feature>
<dbReference type="EMBL" id="JAHDVG010000475">
    <property type="protein sequence ID" value="KAH1176452.1"/>
    <property type="molecule type" value="Genomic_DNA"/>
</dbReference>
<reference evidence="3" key="1">
    <citation type="submission" date="2021-09" db="EMBL/GenBank/DDBJ databases">
        <title>The genome of Mauremys mutica provides insights into the evolution of semi-aquatic lifestyle.</title>
        <authorList>
            <person name="Gong S."/>
            <person name="Gao Y."/>
        </authorList>
    </citation>
    <scope>NUCLEOTIDE SEQUENCE</scope>
    <source>
        <strain evidence="3">MM-2020</strain>
        <tissue evidence="3">Muscle</tissue>
    </source>
</reference>
<dbReference type="Pfam" id="PF23210">
    <property type="entry name" value="HEAT_Maestro_2"/>
    <property type="match status" value="2"/>
</dbReference>
<dbReference type="InterPro" id="IPR045206">
    <property type="entry name" value="Maestro_heat-like_prot"/>
</dbReference>
<dbReference type="PANTHER" id="PTHR23120">
    <property type="entry name" value="MAESTRO-RELATED HEAT DOMAIN-CONTAINING"/>
    <property type="match status" value="1"/>
</dbReference>
<evidence type="ECO:0000259" key="2">
    <source>
        <dbReference type="Pfam" id="PF23210"/>
    </source>
</evidence>
<organism evidence="3 4">
    <name type="scientific">Mauremys mutica</name>
    <name type="common">yellowpond turtle</name>
    <dbReference type="NCBI Taxonomy" id="74926"/>
    <lineage>
        <taxon>Eukaryota</taxon>
        <taxon>Metazoa</taxon>
        <taxon>Chordata</taxon>
        <taxon>Craniata</taxon>
        <taxon>Vertebrata</taxon>
        <taxon>Euteleostomi</taxon>
        <taxon>Archelosauria</taxon>
        <taxon>Testudinata</taxon>
        <taxon>Testudines</taxon>
        <taxon>Cryptodira</taxon>
        <taxon>Durocryptodira</taxon>
        <taxon>Testudinoidea</taxon>
        <taxon>Geoemydidae</taxon>
        <taxon>Geoemydinae</taxon>
        <taxon>Mauremys</taxon>
    </lineage>
</organism>
<evidence type="ECO:0000259" key="1">
    <source>
        <dbReference type="Pfam" id="PF21047"/>
    </source>
</evidence>
<feature type="domain" description="MROH2B-like HEAT-repeats" evidence="2">
    <location>
        <begin position="2"/>
        <end position="140"/>
    </location>
</feature>
<comment type="caution">
    <text evidence="3">The sequence shown here is derived from an EMBL/GenBank/DDBJ whole genome shotgun (WGS) entry which is preliminary data.</text>
</comment>
<evidence type="ECO:0000313" key="3">
    <source>
        <dbReference type="EMBL" id="KAH1176452.1"/>
    </source>
</evidence>
<proteinExistence type="predicted"/>
<dbReference type="InterPro" id="IPR055408">
    <property type="entry name" value="HEAT_MROH2B-like"/>
</dbReference>
<dbReference type="GO" id="GO:0005737">
    <property type="term" value="C:cytoplasm"/>
    <property type="evidence" value="ECO:0007669"/>
    <property type="project" value="TreeGrafter"/>
</dbReference>
<accession>A0A9D3XAH8</accession>
<dbReference type="PANTHER" id="PTHR23120:SF22">
    <property type="entry name" value="MAESTRO HEAT-LIKE REPEAT-CONTAINING PROTEIN FAMILY MEMBER 2B"/>
    <property type="match status" value="1"/>
</dbReference>